<evidence type="ECO:0008006" key="3">
    <source>
        <dbReference type="Google" id="ProtNLM"/>
    </source>
</evidence>
<gene>
    <name evidence="1" type="ORF">ABFE88_04595</name>
</gene>
<dbReference type="Gene3D" id="3.20.20.370">
    <property type="entry name" value="Glycoside hydrolase/deacetylase"/>
    <property type="match status" value="1"/>
</dbReference>
<organism evidence="1 2">
    <name type="scientific">Pseudomonas sichuanensis</name>
    <dbReference type="NCBI Taxonomy" id="2213015"/>
    <lineage>
        <taxon>Bacteria</taxon>
        <taxon>Pseudomonadati</taxon>
        <taxon>Pseudomonadota</taxon>
        <taxon>Gammaproteobacteria</taxon>
        <taxon>Pseudomonadales</taxon>
        <taxon>Pseudomonadaceae</taxon>
        <taxon>Pseudomonas</taxon>
    </lineage>
</organism>
<dbReference type="Pfam" id="PF22537">
    <property type="entry name" value="WbmS-like"/>
    <property type="match status" value="1"/>
</dbReference>
<proteinExistence type="predicted"/>
<dbReference type="EMBL" id="JBDLYL010000004">
    <property type="protein sequence ID" value="MEN8638936.1"/>
    <property type="molecule type" value="Genomic_DNA"/>
</dbReference>
<dbReference type="InterPro" id="IPR054492">
    <property type="entry name" value="WbmS-like"/>
</dbReference>
<protein>
    <recommendedName>
        <fullName evidence="3">Polysaccharide deacetylase</fullName>
    </recommendedName>
</protein>
<accession>A0ABV0DBV0</accession>
<dbReference type="Proteomes" id="UP001424532">
    <property type="component" value="Unassembled WGS sequence"/>
</dbReference>
<evidence type="ECO:0000313" key="1">
    <source>
        <dbReference type="EMBL" id="MEN8638936.1"/>
    </source>
</evidence>
<keyword evidence="2" id="KW-1185">Reference proteome</keyword>
<name>A0ABV0DBV0_9PSED</name>
<dbReference type="RefSeq" id="WP_347149076.1">
    <property type="nucleotide sequence ID" value="NZ_JBDLYL010000004.1"/>
</dbReference>
<reference evidence="1 2" key="1">
    <citation type="submission" date="2024-05" db="EMBL/GenBank/DDBJ databases">
        <title>Sequence of Lycoming College course isolates.</title>
        <authorList>
            <person name="Reigle C.A."/>
            <person name="Newman J.D."/>
        </authorList>
    </citation>
    <scope>NUCLEOTIDE SEQUENCE [LARGE SCALE GENOMIC DNA]</scope>
    <source>
        <strain evidence="1 2">CAR-09</strain>
    </source>
</reference>
<sequence>MANPLHLTLDVDWAPDAVIDHVAELILAQGVKATWFVTHWSPAIERLAQHPAHFELGIHPNFLKGSSHGENVADVVAFCREMLPKARSVRTHSLCMNGEIMAAFCRSADIGVDSSLFMPGVETIEPFVFETAAGRVVRVPVYWSDDYQLAANQANFTLPQPAATGVKVFMFHPIHVFLNSPDFSYYESRKGLIFSGAAEPEQLATVRHPGEGVGSSFEALLRLLKNNGGGGHMSDFCA</sequence>
<evidence type="ECO:0000313" key="2">
    <source>
        <dbReference type="Proteomes" id="UP001424532"/>
    </source>
</evidence>
<comment type="caution">
    <text evidence="1">The sequence shown here is derived from an EMBL/GenBank/DDBJ whole genome shotgun (WGS) entry which is preliminary data.</text>
</comment>